<gene>
    <name evidence="2" type="ORF">THAOC_31074</name>
</gene>
<dbReference type="AlphaFoldDB" id="K0RCJ3"/>
<evidence type="ECO:0000313" key="3">
    <source>
        <dbReference type="Proteomes" id="UP000266841"/>
    </source>
</evidence>
<evidence type="ECO:0000256" key="1">
    <source>
        <dbReference type="SAM" id="MobiDB-lite"/>
    </source>
</evidence>
<feature type="compositionally biased region" description="Basic residues" evidence="1">
    <location>
        <begin position="101"/>
        <end position="119"/>
    </location>
</feature>
<dbReference type="EMBL" id="AGNL01044285">
    <property type="protein sequence ID" value="EJK49999.1"/>
    <property type="molecule type" value="Genomic_DNA"/>
</dbReference>
<keyword evidence="3" id="KW-1185">Reference proteome</keyword>
<sequence length="169" mass="17898">MHLHRRRAAWACARAGGLRLYSSQLQSPVNGGVRSGGTGRDHENLATMEDDDASQPTSRREDDAPGGPAAVMNDDDDDDRSVARARAEVSVMQSANDGPRRRAPGPRRPTRRYRERSGRRGGGVRGRRQGGGAGEGSVPRVPGELVSLVIFSPTGPGGGRSTPALARPP</sequence>
<comment type="caution">
    <text evidence="2">The sequence shown here is derived from an EMBL/GenBank/DDBJ whole genome shotgun (WGS) entry which is preliminary data.</text>
</comment>
<organism evidence="2 3">
    <name type="scientific">Thalassiosira oceanica</name>
    <name type="common">Marine diatom</name>
    <dbReference type="NCBI Taxonomy" id="159749"/>
    <lineage>
        <taxon>Eukaryota</taxon>
        <taxon>Sar</taxon>
        <taxon>Stramenopiles</taxon>
        <taxon>Ochrophyta</taxon>
        <taxon>Bacillariophyta</taxon>
        <taxon>Coscinodiscophyceae</taxon>
        <taxon>Thalassiosirophycidae</taxon>
        <taxon>Thalassiosirales</taxon>
        <taxon>Thalassiosiraceae</taxon>
        <taxon>Thalassiosira</taxon>
    </lineage>
</organism>
<reference evidence="2 3" key="1">
    <citation type="journal article" date="2012" name="Genome Biol.">
        <title>Genome and low-iron response of an oceanic diatom adapted to chronic iron limitation.</title>
        <authorList>
            <person name="Lommer M."/>
            <person name="Specht M."/>
            <person name="Roy A.S."/>
            <person name="Kraemer L."/>
            <person name="Andreson R."/>
            <person name="Gutowska M.A."/>
            <person name="Wolf J."/>
            <person name="Bergner S.V."/>
            <person name="Schilhabel M.B."/>
            <person name="Klostermeier U.C."/>
            <person name="Beiko R.G."/>
            <person name="Rosenstiel P."/>
            <person name="Hippler M."/>
            <person name="Laroche J."/>
        </authorList>
    </citation>
    <scope>NUCLEOTIDE SEQUENCE [LARGE SCALE GENOMIC DNA]</scope>
    <source>
        <strain evidence="2 3">CCMP1005</strain>
    </source>
</reference>
<dbReference type="Proteomes" id="UP000266841">
    <property type="component" value="Unassembled WGS sequence"/>
</dbReference>
<feature type="compositionally biased region" description="Gly residues" evidence="1">
    <location>
        <begin position="120"/>
        <end position="135"/>
    </location>
</feature>
<feature type="region of interest" description="Disordered" evidence="1">
    <location>
        <begin position="26"/>
        <end position="169"/>
    </location>
</feature>
<name>K0RCJ3_THAOC</name>
<evidence type="ECO:0000313" key="2">
    <source>
        <dbReference type="EMBL" id="EJK49999.1"/>
    </source>
</evidence>
<accession>K0RCJ3</accession>
<proteinExistence type="predicted"/>
<protein>
    <submittedName>
        <fullName evidence="2">Uncharacterized protein</fullName>
    </submittedName>
</protein>